<keyword evidence="13" id="KW-0460">Magnesium</keyword>
<comment type="cofactor">
    <cofactor evidence="2">
        <name>Mg(2+)</name>
        <dbReference type="ChEBI" id="CHEBI:18420"/>
    </cofactor>
</comment>
<evidence type="ECO:0000256" key="21">
    <source>
        <dbReference type="ARBA" id="ARBA00052977"/>
    </source>
</evidence>
<dbReference type="eggNOG" id="KOG4178">
    <property type="taxonomic scope" value="Eukaryota"/>
</dbReference>
<keyword evidence="11" id="KW-0058">Aromatic hydrocarbons catabolism</keyword>
<evidence type="ECO:0000256" key="2">
    <source>
        <dbReference type="ARBA" id="ARBA00001946"/>
    </source>
</evidence>
<feature type="domain" description="AB hydrolase-1" evidence="24">
    <location>
        <begin position="259"/>
        <end position="530"/>
    </location>
</feature>
<keyword evidence="12" id="KW-0378">Hydrolase</keyword>
<evidence type="ECO:0000259" key="24">
    <source>
        <dbReference type="Pfam" id="PF00561"/>
    </source>
</evidence>
<comment type="subunit">
    <text evidence="5">Homodimer.</text>
</comment>
<dbReference type="GO" id="GO:0042632">
    <property type="term" value="P:cholesterol homeostasis"/>
    <property type="evidence" value="ECO:0000318"/>
    <property type="project" value="GO_Central"/>
</dbReference>
<dbReference type="Gene3D" id="1.10.150.240">
    <property type="entry name" value="Putative phosphatase, domain 2"/>
    <property type="match status" value="1"/>
</dbReference>
<comment type="subcellular location">
    <subcellularLocation>
        <location evidence="4">Cytoplasm</location>
    </subcellularLocation>
    <subcellularLocation>
        <location evidence="3">Peroxisome</location>
    </subcellularLocation>
</comment>
<dbReference type="PRINTS" id="PR00111">
    <property type="entry name" value="ABHYDROLASE"/>
</dbReference>
<evidence type="ECO:0000256" key="17">
    <source>
        <dbReference type="ARBA" id="ARBA00023268"/>
    </source>
</evidence>
<evidence type="ECO:0000256" key="12">
    <source>
        <dbReference type="ARBA" id="ARBA00022801"/>
    </source>
</evidence>
<dbReference type="AlphaFoldDB" id="F7G1W5"/>
<dbReference type="EC" id="3.1.3.76" evidence="22"/>
<evidence type="ECO:0000256" key="1">
    <source>
        <dbReference type="ARBA" id="ARBA00001268"/>
    </source>
</evidence>
<dbReference type="Pfam" id="PF00702">
    <property type="entry name" value="Hydrolase"/>
    <property type="match status" value="1"/>
</dbReference>
<keyword evidence="15" id="KW-0443">Lipid metabolism</keyword>
<accession>F7G1W5</accession>
<evidence type="ECO:0000256" key="23">
    <source>
        <dbReference type="ARBA" id="ARBA00072563"/>
    </source>
</evidence>
<dbReference type="GO" id="GO:0005777">
    <property type="term" value="C:peroxisome"/>
    <property type="evidence" value="ECO:0000318"/>
    <property type="project" value="GO_Central"/>
</dbReference>
<dbReference type="SFLD" id="SFLDG01129">
    <property type="entry name" value="C1.5:_HAD__Beta-PGM__Phosphata"/>
    <property type="match status" value="1"/>
</dbReference>
<dbReference type="OMA" id="YAMEVLC"/>
<dbReference type="PRINTS" id="PR00412">
    <property type="entry name" value="EPOXHYDRLASE"/>
</dbReference>
<keyword evidence="18" id="KW-0449">Lipoprotein</keyword>
<dbReference type="Proteomes" id="UP000002280">
    <property type="component" value="Chromosome 1"/>
</dbReference>
<evidence type="ECO:0000256" key="7">
    <source>
        <dbReference type="ARBA" id="ARBA00022490"/>
    </source>
</evidence>
<dbReference type="RefSeq" id="XP_007475980.1">
    <property type="nucleotide sequence ID" value="XM_007475918.3"/>
</dbReference>
<keyword evidence="16" id="KW-0576">Peroxisome</keyword>
<dbReference type="SUPFAM" id="SSF56784">
    <property type="entry name" value="HAD-like"/>
    <property type="match status" value="1"/>
</dbReference>
<dbReference type="FunFam" id="1.10.150.240:FF:000011">
    <property type="entry name" value="Bifunctional epoxide hydrolase 2"/>
    <property type="match status" value="1"/>
</dbReference>
<dbReference type="CTD" id="2053"/>
<dbReference type="CDD" id="cd02603">
    <property type="entry name" value="HAD_sEH-N_like"/>
    <property type="match status" value="1"/>
</dbReference>
<dbReference type="InterPro" id="IPR000639">
    <property type="entry name" value="Epox_hydrolase-like"/>
</dbReference>
<evidence type="ECO:0000313" key="25">
    <source>
        <dbReference type="Ensembl" id="ENSMODP00000019904.3"/>
    </source>
</evidence>
<evidence type="ECO:0000256" key="19">
    <source>
        <dbReference type="ARBA" id="ARBA00038334"/>
    </source>
</evidence>
<reference evidence="25" key="2">
    <citation type="submission" date="2025-08" db="UniProtKB">
        <authorList>
            <consortium name="Ensembl"/>
        </authorList>
    </citation>
    <scope>IDENTIFICATION</scope>
</reference>
<keyword evidence="26" id="KW-1185">Reference proteome</keyword>
<dbReference type="Gene3D" id="3.40.50.1000">
    <property type="entry name" value="HAD superfamily/HAD-like"/>
    <property type="match status" value="1"/>
</dbReference>
<dbReference type="HOGENOM" id="CLU_036085_1_1_1"/>
<evidence type="ECO:0000313" key="26">
    <source>
        <dbReference type="Proteomes" id="UP000002280"/>
    </source>
</evidence>
<dbReference type="EC" id="3.3.2.10" evidence="6"/>
<dbReference type="GO" id="GO:0052642">
    <property type="term" value="F:lysophosphatidic acid phosphatase activity"/>
    <property type="evidence" value="ECO:0007669"/>
    <property type="project" value="Ensembl"/>
</dbReference>
<dbReference type="InterPro" id="IPR023198">
    <property type="entry name" value="PGP-like_dom2"/>
</dbReference>
<comment type="similarity">
    <text evidence="19">Belongs to the AB hydrolase superfamily. Epoxide hydrolase family.</text>
</comment>
<proteinExistence type="inferred from homology"/>
<dbReference type="GO" id="GO:0046839">
    <property type="term" value="P:phospholipid dephosphorylation"/>
    <property type="evidence" value="ECO:0000318"/>
    <property type="project" value="GO_Central"/>
</dbReference>
<dbReference type="InterPro" id="IPR011945">
    <property type="entry name" value="HAD-SF_ppase_IA/epoxid_hydro_N"/>
</dbReference>
<organism evidence="25 26">
    <name type="scientific">Monodelphis domestica</name>
    <name type="common">Gray short-tailed opossum</name>
    <dbReference type="NCBI Taxonomy" id="13616"/>
    <lineage>
        <taxon>Eukaryota</taxon>
        <taxon>Metazoa</taxon>
        <taxon>Chordata</taxon>
        <taxon>Craniata</taxon>
        <taxon>Vertebrata</taxon>
        <taxon>Euteleostomi</taxon>
        <taxon>Mammalia</taxon>
        <taxon>Metatheria</taxon>
        <taxon>Didelphimorphia</taxon>
        <taxon>Didelphidae</taxon>
        <taxon>Monodelphis</taxon>
    </lineage>
</organism>
<dbReference type="GO" id="GO:0042803">
    <property type="term" value="F:protein homodimerization activity"/>
    <property type="evidence" value="ECO:0007669"/>
    <property type="project" value="Ensembl"/>
</dbReference>
<dbReference type="InterPro" id="IPR023214">
    <property type="entry name" value="HAD_sf"/>
</dbReference>
<dbReference type="SFLD" id="SFLDS00003">
    <property type="entry name" value="Haloacid_Dehalogenase"/>
    <property type="match status" value="1"/>
</dbReference>
<dbReference type="SUPFAM" id="SSF53474">
    <property type="entry name" value="alpha/beta-Hydrolases"/>
    <property type="match status" value="1"/>
</dbReference>
<dbReference type="InParanoid" id="F7G1W5"/>
<evidence type="ECO:0000256" key="22">
    <source>
        <dbReference type="ARBA" id="ARBA00066597"/>
    </source>
</evidence>
<dbReference type="Gene3D" id="3.40.50.1820">
    <property type="entry name" value="alpha/beta hydrolase"/>
    <property type="match status" value="1"/>
</dbReference>
<name>F7G1W5_MONDO</name>
<evidence type="ECO:0000256" key="20">
    <source>
        <dbReference type="ARBA" id="ARBA00051289"/>
    </source>
</evidence>
<evidence type="ECO:0000256" key="13">
    <source>
        <dbReference type="ARBA" id="ARBA00022842"/>
    </source>
</evidence>
<dbReference type="GO" id="GO:0097176">
    <property type="term" value="P:epoxide metabolic process"/>
    <property type="evidence" value="ECO:0007669"/>
    <property type="project" value="Ensembl"/>
</dbReference>
<dbReference type="FunFam" id="3.40.50.1820:FF:000067">
    <property type="entry name" value="Bifunctional epoxide hydrolase 2"/>
    <property type="match status" value="1"/>
</dbReference>
<dbReference type="NCBIfam" id="TIGR02247">
    <property type="entry name" value="HAD-1A3-hyp"/>
    <property type="match status" value="1"/>
</dbReference>
<dbReference type="Bgee" id="ENSMODG00000015948">
    <property type="expression patterns" value="Expressed in liver and 20 other cell types or tissues"/>
</dbReference>
<dbReference type="KEGG" id="mdo:100030580"/>
<comment type="catalytic activity">
    <reaction evidence="1">
        <text>an epoxide + H2O = an ethanediol</text>
        <dbReference type="Rhea" id="RHEA:19037"/>
        <dbReference type="ChEBI" id="CHEBI:15377"/>
        <dbReference type="ChEBI" id="CHEBI:32955"/>
        <dbReference type="ChEBI" id="CHEBI:140594"/>
        <dbReference type="EC" id="3.3.2.10"/>
    </reaction>
</comment>
<evidence type="ECO:0000256" key="15">
    <source>
        <dbReference type="ARBA" id="ARBA00023098"/>
    </source>
</evidence>
<dbReference type="GO" id="GO:0010628">
    <property type="term" value="P:positive regulation of gene expression"/>
    <property type="evidence" value="ECO:0007669"/>
    <property type="project" value="Ensembl"/>
</dbReference>
<dbReference type="GO" id="GO:0046272">
    <property type="term" value="P:stilbene catabolic process"/>
    <property type="evidence" value="ECO:0007669"/>
    <property type="project" value="Ensembl"/>
</dbReference>
<dbReference type="GO" id="GO:0090181">
    <property type="term" value="P:regulation of cholesterol metabolic process"/>
    <property type="evidence" value="ECO:0007669"/>
    <property type="project" value="Ensembl"/>
</dbReference>
<dbReference type="GO" id="GO:0005829">
    <property type="term" value="C:cytosol"/>
    <property type="evidence" value="ECO:0007669"/>
    <property type="project" value="Ensembl"/>
</dbReference>
<dbReference type="GO" id="GO:0009636">
    <property type="term" value="P:response to toxic substance"/>
    <property type="evidence" value="ECO:0007669"/>
    <property type="project" value="UniProtKB-KW"/>
</dbReference>
<dbReference type="OrthoDB" id="408373at2759"/>
<keyword evidence="7" id="KW-0963">Cytoplasm</keyword>
<dbReference type="Ensembl" id="ENSMODT00000020260.4">
    <property type="protein sequence ID" value="ENSMODP00000019904.3"/>
    <property type="gene ID" value="ENSMODG00000015948.4"/>
</dbReference>
<evidence type="ECO:0000256" key="18">
    <source>
        <dbReference type="ARBA" id="ARBA00023288"/>
    </source>
</evidence>
<dbReference type="InterPro" id="IPR036412">
    <property type="entry name" value="HAD-like_sf"/>
</dbReference>
<reference evidence="25" key="3">
    <citation type="submission" date="2025-09" db="UniProtKB">
        <authorList>
            <consortium name="Ensembl"/>
        </authorList>
    </citation>
    <scope>IDENTIFICATION</scope>
</reference>
<evidence type="ECO:0000256" key="11">
    <source>
        <dbReference type="ARBA" id="ARBA00022797"/>
    </source>
</evidence>
<keyword evidence="8" id="KW-0597">Phosphoprotein</keyword>
<evidence type="ECO:0000256" key="9">
    <source>
        <dbReference type="ARBA" id="ARBA00022575"/>
    </source>
</evidence>
<evidence type="ECO:0000256" key="4">
    <source>
        <dbReference type="ARBA" id="ARBA00004496"/>
    </source>
</evidence>
<dbReference type="GO" id="GO:0033885">
    <property type="term" value="F:10-hydroxy-9-(phosphonooxy)octadecanoate phosphatase activity"/>
    <property type="evidence" value="ECO:0007669"/>
    <property type="project" value="UniProtKB-EC"/>
</dbReference>
<dbReference type="InterPro" id="IPR000073">
    <property type="entry name" value="AB_hydrolase_1"/>
</dbReference>
<evidence type="ECO:0000256" key="10">
    <source>
        <dbReference type="ARBA" id="ARBA00022723"/>
    </source>
</evidence>
<keyword evidence="10" id="KW-0479">Metal-binding</keyword>
<dbReference type="GeneTree" id="ENSGT00940000158614"/>
<dbReference type="STRING" id="13616.ENSMODP00000019904"/>
<dbReference type="PANTHER" id="PTHR43329">
    <property type="entry name" value="EPOXIDE HYDROLASE"/>
    <property type="match status" value="1"/>
</dbReference>
<evidence type="ECO:0000256" key="14">
    <source>
        <dbReference type="ARBA" id="ARBA00022990"/>
    </source>
</evidence>
<comment type="catalytic activity">
    <reaction evidence="21">
        <text>(14R,15S)-epoxy-(5Z,8Z,11Z)-eicosatrienoate + H2O = (14R,15R)-dihydroxy-(5Z,8Z,11Z)-eicosatrienoate</text>
        <dbReference type="Rhea" id="RHEA:53976"/>
        <dbReference type="ChEBI" id="CHEBI:15377"/>
        <dbReference type="ChEBI" id="CHEBI:131965"/>
        <dbReference type="ChEBI" id="CHEBI:138003"/>
    </reaction>
    <physiologicalReaction direction="left-to-right" evidence="21">
        <dbReference type="Rhea" id="RHEA:53977"/>
    </physiologicalReaction>
</comment>
<evidence type="ECO:0000256" key="3">
    <source>
        <dbReference type="ARBA" id="ARBA00004275"/>
    </source>
</evidence>
<dbReference type="Pfam" id="PF00561">
    <property type="entry name" value="Abhydrolase_1"/>
    <property type="match status" value="1"/>
</dbReference>
<keyword evidence="17" id="KW-0511">Multifunctional enzyme</keyword>
<evidence type="ECO:0000256" key="8">
    <source>
        <dbReference type="ARBA" id="ARBA00022553"/>
    </source>
</evidence>
<dbReference type="InterPro" id="IPR029058">
    <property type="entry name" value="AB_hydrolase_fold"/>
</dbReference>
<dbReference type="NCBIfam" id="TIGR01509">
    <property type="entry name" value="HAD-SF-IA-v3"/>
    <property type="match status" value="1"/>
</dbReference>
<dbReference type="GO" id="GO:0004301">
    <property type="term" value="F:epoxide hydrolase activity"/>
    <property type="evidence" value="ECO:0007669"/>
    <property type="project" value="UniProtKB-EC"/>
</dbReference>
<dbReference type="FunCoup" id="F7G1W5">
    <property type="interactions" value="261"/>
</dbReference>
<reference evidence="25 26" key="1">
    <citation type="journal article" date="2007" name="Nature">
        <title>Genome of the marsupial Monodelphis domestica reveals innovation in non-coding sequences.</title>
        <authorList>
            <person name="Mikkelsen T.S."/>
            <person name="Wakefield M.J."/>
            <person name="Aken B."/>
            <person name="Amemiya C.T."/>
            <person name="Chang J.L."/>
            <person name="Duke S."/>
            <person name="Garber M."/>
            <person name="Gentles A.J."/>
            <person name="Goodstadt L."/>
            <person name="Heger A."/>
            <person name="Jurka J."/>
            <person name="Kamal M."/>
            <person name="Mauceli E."/>
            <person name="Searle S.M."/>
            <person name="Sharpe T."/>
            <person name="Baker M.L."/>
            <person name="Batzer M.A."/>
            <person name="Benos P.V."/>
            <person name="Belov K."/>
            <person name="Clamp M."/>
            <person name="Cook A."/>
            <person name="Cuff J."/>
            <person name="Das R."/>
            <person name="Davidow L."/>
            <person name="Deakin J.E."/>
            <person name="Fazzari M.J."/>
            <person name="Glass J.L."/>
            <person name="Grabherr M."/>
            <person name="Greally J.M."/>
            <person name="Gu W."/>
            <person name="Hore T.A."/>
            <person name="Huttley G.A."/>
            <person name="Kleber M."/>
            <person name="Jirtle R.L."/>
            <person name="Koina E."/>
            <person name="Lee J.T."/>
            <person name="Mahony S."/>
            <person name="Marra M.A."/>
            <person name="Miller R.D."/>
            <person name="Nicholls R.D."/>
            <person name="Oda M."/>
            <person name="Papenfuss A.T."/>
            <person name="Parra Z.E."/>
            <person name="Pollock D.D."/>
            <person name="Ray D.A."/>
            <person name="Schein J.E."/>
            <person name="Speed T.P."/>
            <person name="Thompson K."/>
            <person name="VandeBerg J.L."/>
            <person name="Wade C.M."/>
            <person name="Walker J.A."/>
            <person name="Waters P.D."/>
            <person name="Webber C."/>
            <person name="Weidman J.R."/>
            <person name="Xie X."/>
            <person name="Zody M.C."/>
            <person name="Baldwin J."/>
            <person name="Abdouelleil A."/>
            <person name="Abdulkadir J."/>
            <person name="Abebe A."/>
            <person name="Abera B."/>
            <person name="Abreu J."/>
            <person name="Acer S.C."/>
            <person name="Aftuck L."/>
            <person name="Alexander A."/>
            <person name="An P."/>
            <person name="Anderson E."/>
            <person name="Anderson S."/>
            <person name="Arachi H."/>
            <person name="Azer M."/>
            <person name="Bachantsang P."/>
            <person name="Barry A."/>
            <person name="Bayul T."/>
            <person name="Berlin A."/>
            <person name="Bessette D."/>
            <person name="Bloom T."/>
            <person name="Bloom T."/>
            <person name="Boguslavskiy L."/>
            <person name="Bonnet C."/>
            <person name="Boukhgalter B."/>
            <person name="Bourzgui I."/>
            <person name="Brown A."/>
            <person name="Cahill P."/>
            <person name="Channer S."/>
            <person name="Cheshatsang Y."/>
            <person name="Chuda L."/>
            <person name="Citroen M."/>
            <person name="Collymore A."/>
            <person name="Cooke P."/>
            <person name="Costello M."/>
            <person name="D'Aco K."/>
            <person name="Daza R."/>
            <person name="De Haan G."/>
            <person name="DeGray S."/>
            <person name="DeMaso C."/>
            <person name="Dhargay N."/>
            <person name="Dooley K."/>
            <person name="Dooley E."/>
            <person name="Doricent M."/>
            <person name="Dorje P."/>
            <person name="Dorjee K."/>
            <person name="Dupes A."/>
            <person name="Elong R."/>
            <person name="Falk J."/>
            <person name="Farina A."/>
            <person name="Faro S."/>
            <person name="Ferguson D."/>
            <person name="Fisher S."/>
            <person name="Foley C.D."/>
            <person name="Franke A."/>
            <person name="Friedrich D."/>
            <person name="Gadbois L."/>
            <person name="Gearin G."/>
            <person name="Gearin C.R."/>
            <person name="Giannoukos G."/>
            <person name="Goode T."/>
            <person name="Graham J."/>
            <person name="Grandbois E."/>
            <person name="Grewal S."/>
            <person name="Gyaltsen K."/>
            <person name="Hafez N."/>
            <person name="Hagos B."/>
            <person name="Hall J."/>
            <person name="Henson C."/>
            <person name="Hollinger A."/>
            <person name="Honan T."/>
            <person name="Huard M.D."/>
            <person name="Hughes L."/>
            <person name="Hurhula B."/>
            <person name="Husby M.E."/>
            <person name="Kamat A."/>
            <person name="Kanga B."/>
            <person name="Kashin S."/>
            <person name="Khazanovich D."/>
            <person name="Kisner P."/>
            <person name="Lance K."/>
            <person name="Lara M."/>
            <person name="Lee W."/>
            <person name="Lennon N."/>
            <person name="Letendre F."/>
            <person name="LeVine R."/>
            <person name="Lipovsky A."/>
            <person name="Liu X."/>
            <person name="Liu J."/>
            <person name="Liu S."/>
            <person name="Lokyitsang T."/>
            <person name="Lokyitsang Y."/>
            <person name="Lubonja R."/>
            <person name="Lui A."/>
            <person name="MacDonald P."/>
            <person name="Magnisalis V."/>
            <person name="Maru K."/>
            <person name="Matthews C."/>
            <person name="McCusker W."/>
            <person name="McDonough S."/>
            <person name="Mehta T."/>
            <person name="Meldrim J."/>
            <person name="Meneus L."/>
            <person name="Mihai O."/>
            <person name="Mihalev A."/>
            <person name="Mihova T."/>
            <person name="Mittelman R."/>
            <person name="Mlenga V."/>
            <person name="Montmayeur A."/>
            <person name="Mulrain L."/>
            <person name="Navidi A."/>
            <person name="Naylor J."/>
            <person name="Negash T."/>
            <person name="Nguyen T."/>
            <person name="Nguyen N."/>
            <person name="Nicol R."/>
            <person name="Norbu C."/>
            <person name="Norbu N."/>
            <person name="Novod N."/>
            <person name="O'Neill B."/>
            <person name="Osman S."/>
            <person name="Markiewicz E."/>
            <person name="Oyono O.L."/>
            <person name="Patti C."/>
            <person name="Phunkhang P."/>
            <person name="Pierre F."/>
            <person name="Priest M."/>
            <person name="Raghuraman S."/>
            <person name="Rege F."/>
            <person name="Reyes R."/>
            <person name="Rise C."/>
            <person name="Rogov P."/>
            <person name="Ross K."/>
            <person name="Ryan E."/>
            <person name="Settipalli S."/>
            <person name="Shea T."/>
            <person name="Sherpa N."/>
            <person name="Shi L."/>
            <person name="Shih D."/>
            <person name="Sparrow T."/>
            <person name="Spaulding J."/>
            <person name="Stalker J."/>
            <person name="Stange-Thomann N."/>
            <person name="Stavropoulos S."/>
            <person name="Stone C."/>
            <person name="Strader C."/>
            <person name="Tesfaye S."/>
            <person name="Thomson T."/>
            <person name="Thoulutsang Y."/>
            <person name="Thoulutsang D."/>
            <person name="Topham K."/>
            <person name="Topping I."/>
            <person name="Tsamla T."/>
            <person name="Vassiliev H."/>
            <person name="Vo A."/>
            <person name="Wangchuk T."/>
            <person name="Wangdi T."/>
            <person name="Weiand M."/>
            <person name="Wilkinson J."/>
            <person name="Wilson A."/>
            <person name="Yadav S."/>
            <person name="Young G."/>
            <person name="Yu Q."/>
            <person name="Zembek L."/>
            <person name="Zhong D."/>
            <person name="Zimmer A."/>
            <person name="Zwirko Z."/>
            <person name="Jaffe D.B."/>
            <person name="Alvarez P."/>
            <person name="Brockman W."/>
            <person name="Butler J."/>
            <person name="Chin C."/>
            <person name="Gnerre S."/>
            <person name="MacCallum I."/>
            <person name="Graves J.A."/>
            <person name="Ponting C.P."/>
            <person name="Breen M."/>
            <person name="Samollow P.B."/>
            <person name="Lander E.S."/>
            <person name="Lindblad-Toh K."/>
        </authorList>
    </citation>
    <scope>NUCLEOTIDE SEQUENCE [LARGE SCALE GENOMIC DNA]</scope>
</reference>
<evidence type="ECO:0000256" key="16">
    <source>
        <dbReference type="ARBA" id="ARBA00023140"/>
    </source>
</evidence>
<dbReference type="GO" id="GO:0000287">
    <property type="term" value="F:magnesium ion binding"/>
    <property type="evidence" value="ECO:0000318"/>
    <property type="project" value="GO_Central"/>
</dbReference>
<keyword evidence="9" id="KW-0216">Detoxification</keyword>
<comment type="catalytic activity">
    <reaction evidence="20">
        <text>(9S,10S)-10-hydroxy-9-(phosphooxy)octadecanoate + H2O = (9S,10S)-9,10-dihydroxyoctadecanoate + phosphate</text>
        <dbReference type="Rhea" id="RHEA:16537"/>
        <dbReference type="ChEBI" id="CHEBI:15377"/>
        <dbReference type="ChEBI" id="CHEBI:43474"/>
        <dbReference type="ChEBI" id="CHEBI:58796"/>
        <dbReference type="ChEBI" id="CHEBI:58797"/>
        <dbReference type="EC" id="3.1.3.76"/>
    </reaction>
</comment>
<sequence length="554" mass="63348">MGLRAALFDLGGVLVHPSMNIIFSQAEEALALPRGFLNKVITQGGLESPYVHLIKGEITFSQWVPLMEEDCRKLSVASNFCLPEQFSLQKIFEDMISEGKINYPMLRAAITLRNKGYKTCILTNNWLDDGLQRNVIAQLMCTLSKHFDLVIESCRIGMVKPDPEIYKFALEALKVAPHEAVFLDDTGANLKKARELGMVTILAQDTDMALKELEKSTGVQFPNHDMERPIAVHPSNIAHGYVEVKPGVQLHFVEKGSGPVVCLFHGFPEFWYSWKCQIPVLVEAGFRVIALDLKGFGDSSAPYEIEEYSQEVICKELITFLDKLDISQAICIGHDWGGLLVWNMAIFYPERVRAVASVNSPFFPPDPVVPLKEKLKKNPVFNYQFYFQKPGVAEAELEQDLTRTFKILFRASDERKDTIITNNDENGILKKIENPFLSWMLTEEDINYYVQQYKKSGFRGPLNWYRNHDANWRWSCMATKRKILVPALMVIAENDVVLSPKLSENMEKWIPHLKRAYIKNCGHWTQLERPRELNQILIEWLKDVTKTPSMVSLL</sequence>
<dbReference type="GeneID" id="100030580"/>
<dbReference type="eggNOG" id="KOG3085">
    <property type="taxonomic scope" value="Eukaryota"/>
</dbReference>
<evidence type="ECO:0000256" key="5">
    <source>
        <dbReference type="ARBA" id="ARBA00011738"/>
    </source>
</evidence>
<evidence type="ECO:0000256" key="6">
    <source>
        <dbReference type="ARBA" id="ARBA00013006"/>
    </source>
</evidence>
<protein>
    <recommendedName>
        <fullName evidence="23">Bifunctional epoxide hydrolase 2</fullName>
        <ecNumber evidence="22">3.1.3.76</ecNumber>
        <ecNumber evidence="6">3.3.2.10</ecNumber>
    </recommendedName>
</protein>
<dbReference type="GO" id="GO:0015643">
    <property type="term" value="F:toxic substance binding"/>
    <property type="evidence" value="ECO:0007669"/>
    <property type="project" value="Ensembl"/>
</dbReference>
<dbReference type="InterPro" id="IPR006439">
    <property type="entry name" value="HAD-SF_hydro_IA"/>
</dbReference>
<dbReference type="GO" id="GO:0042577">
    <property type="term" value="F:lipid phosphatase activity"/>
    <property type="evidence" value="ECO:0000318"/>
    <property type="project" value="GO_Central"/>
</dbReference>
<gene>
    <name evidence="25" type="primary">EPHX2</name>
</gene>
<keyword evidence="14" id="KW-0007">Acetylation</keyword>